<dbReference type="Pfam" id="PF00990">
    <property type="entry name" value="GGDEF"/>
    <property type="match status" value="1"/>
</dbReference>
<feature type="transmembrane region" description="Helical" evidence="3">
    <location>
        <begin position="26"/>
        <end position="47"/>
    </location>
</feature>
<comment type="catalytic activity">
    <reaction evidence="2">
        <text>2 GTP = 3',3'-c-di-GMP + 2 diphosphate</text>
        <dbReference type="Rhea" id="RHEA:24898"/>
        <dbReference type="ChEBI" id="CHEBI:33019"/>
        <dbReference type="ChEBI" id="CHEBI:37565"/>
        <dbReference type="ChEBI" id="CHEBI:58805"/>
        <dbReference type="EC" id="2.7.7.65"/>
    </reaction>
</comment>
<protein>
    <recommendedName>
        <fullName evidence="1">diguanylate cyclase</fullName>
        <ecNumber evidence="1">2.7.7.65</ecNumber>
    </recommendedName>
</protein>
<dbReference type="PANTHER" id="PTHR45138:SF9">
    <property type="entry name" value="DIGUANYLATE CYCLASE DGCM-RELATED"/>
    <property type="match status" value="1"/>
</dbReference>
<name>A0ABQ3AY33_9GAMM</name>
<dbReference type="EC" id="2.7.7.65" evidence="1"/>
<proteinExistence type="predicted"/>
<evidence type="ECO:0000256" key="3">
    <source>
        <dbReference type="SAM" id="Phobius"/>
    </source>
</evidence>
<evidence type="ECO:0000259" key="4">
    <source>
        <dbReference type="PROSITE" id="PS50887"/>
    </source>
</evidence>
<evidence type="ECO:0000256" key="2">
    <source>
        <dbReference type="ARBA" id="ARBA00034247"/>
    </source>
</evidence>
<dbReference type="NCBIfam" id="TIGR00254">
    <property type="entry name" value="GGDEF"/>
    <property type="match status" value="1"/>
</dbReference>
<dbReference type="Gene3D" id="3.30.70.270">
    <property type="match status" value="1"/>
</dbReference>
<dbReference type="EMBL" id="BMXV01000003">
    <property type="protein sequence ID" value="GGY70296.1"/>
    <property type="molecule type" value="Genomic_DNA"/>
</dbReference>
<organism evidence="5 6">
    <name type="scientific">Marinobacter zhanjiangensis</name>
    <dbReference type="NCBI Taxonomy" id="578215"/>
    <lineage>
        <taxon>Bacteria</taxon>
        <taxon>Pseudomonadati</taxon>
        <taxon>Pseudomonadota</taxon>
        <taxon>Gammaproteobacteria</taxon>
        <taxon>Pseudomonadales</taxon>
        <taxon>Marinobacteraceae</taxon>
        <taxon>Marinobacter</taxon>
    </lineage>
</organism>
<keyword evidence="6" id="KW-1185">Reference proteome</keyword>
<dbReference type="CDD" id="cd01949">
    <property type="entry name" value="GGDEF"/>
    <property type="match status" value="1"/>
</dbReference>
<dbReference type="InterPro" id="IPR043128">
    <property type="entry name" value="Rev_trsase/Diguanyl_cyclase"/>
</dbReference>
<dbReference type="SMART" id="SM00267">
    <property type="entry name" value="GGDEF"/>
    <property type="match status" value="1"/>
</dbReference>
<accession>A0ABQ3AY33</accession>
<feature type="transmembrane region" description="Helical" evidence="3">
    <location>
        <begin position="144"/>
        <end position="162"/>
    </location>
</feature>
<keyword evidence="3" id="KW-1133">Transmembrane helix</keyword>
<dbReference type="Proteomes" id="UP000601597">
    <property type="component" value="Unassembled WGS sequence"/>
</dbReference>
<dbReference type="PROSITE" id="PS50887">
    <property type="entry name" value="GGDEF"/>
    <property type="match status" value="1"/>
</dbReference>
<keyword evidence="3" id="KW-0472">Membrane</keyword>
<dbReference type="InterPro" id="IPR000160">
    <property type="entry name" value="GGDEF_dom"/>
</dbReference>
<reference evidence="6" key="1">
    <citation type="journal article" date="2019" name="Int. J. Syst. Evol. Microbiol.">
        <title>The Global Catalogue of Microorganisms (GCM) 10K type strain sequencing project: providing services to taxonomists for standard genome sequencing and annotation.</title>
        <authorList>
            <consortium name="The Broad Institute Genomics Platform"/>
            <consortium name="The Broad Institute Genome Sequencing Center for Infectious Disease"/>
            <person name="Wu L."/>
            <person name="Ma J."/>
        </authorList>
    </citation>
    <scope>NUCLEOTIDE SEQUENCE [LARGE SCALE GENOMIC DNA]</scope>
    <source>
        <strain evidence="6">KCTC 22280</strain>
    </source>
</reference>
<dbReference type="InterPro" id="IPR029787">
    <property type="entry name" value="Nucleotide_cyclase"/>
</dbReference>
<comment type="caution">
    <text evidence="5">The sequence shown here is derived from an EMBL/GenBank/DDBJ whole genome shotgun (WGS) entry which is preliminary data.</text>
</comment>
<dbReference type="InterPro" id="IPR050469">
    <property type="entry name" value="Diguanylate_Cyclase"/>
</dbReference>
<keyword evidence="3" id="KW-0812">Transmembrane</keyword>
<sequence>MFAPANIPQRFRDAYARSEQGLIRDVMVKGAWVVLFVSAITNGSVLIRGRSLIEADPTWGLALRLPPLVVSILALAMHYGRFPGSSWSMPMLRLISLSAMWSIFGSLVFAYDQGGSAFRMMTELAILSIFCAALVSLRGVRGCVIPLFLPLSTFVVVMLYQGHPPLELLLKLLSFISATVIAVLVTHVLYHRRIAEFLARQKLNEMSTIDSLTGLMNRRAMTERLDSERARYHRLSHSFAVVLLDLDHFKRVNDNFGHQAGDRVLREVANRLKLHTRQQDCVGRWGGEEFLMLLPDTGEQGAMTAAEKLRTALQQHPFEIGDAPPVSQTGSFGIAIYDGRESASRLVARADQALYMAKECGRNRVVVA</sequence>
<gene>
    <name evidence="5" type="ORF">GCM10007071_16590</name>
</gene>
<feature type="transmembrane region" description="Helical" evidence="3">
    <location>
        <begin position="91"/>
        <end position="111"/>
    </location>
</feature>
<dbReference type="SUPFAM" id="SSF55073">
    <property type="entry name" value="Nucleotide cyclase"/>
    <property type="match status" value="1"/>
</dbReference>
<feature type="transmembrane region" description="Helical" evidence="3">
    <location>
        <begin position="59"/>
        <end position="79"/>
    </location>
</feature>
<feature type="domain" description="GGDEF" evidence="4">
    <location>
        <begin position="237"/>
        <end position="368"/>
    </location>
</feature>
<evidence type="ECO:0000313" key="5">
    <source>
        <dbReference type="EMBL" id="GGY70296.1"/>
    </source>
</evidence>
<dbReference type="RefSeq" id="WP_189575323.1">
    <property type="nucleotide sequence ID" value="NZ_BMXV01000003.1"/>
</dbReference>
<evidence type="ECO:0000313" key="6">
    <source>
        <dbReference type="Proteomes" id="UP000601597"/>
    </source>
</evidence>
<dbReference type="PANTHER" id="PTHR45138">
    <property type="entry name" value="REGULATORY COMPONENTS OF SENSORY TRANSDUCTION SYSTEM"/>
    <property type="match status" value="1"/>
</dbReference>
<evidence type="ECO:0000256" key="1">
    <source>
        <dbReference type="ARBA" id="ARBA00012528"/>
    </source>
</evidence>
<feature type="transmembrane region" description="Helical" evidence="3">
    <location>
        <begin position="168"/>
        <end position="190"/>
    </location>
</feature>